<evidence type="ECO:0000313" key="12">
    <source>
        <dbReference type="EMBL" id="KAF0741743.1"/>
    </source>
</evidence>
<sequence length="698" mass="79675">MENLLTKSLWEDSLPPFQRLNVAEISAAIRTAIDDMVLEINSMEDDLSSPHAELSWEFVMDRQEILVNPLERMWIVLTEMSDLVSTPELRQARAELEEDVAMVQTRRVQSVEICRAMESLRAGPEWSNYSVEQKRILNRAILQARLNGVGLEDEEKARFNEIKLRLRKLESQYATNILQAANADALMVHNKSDLEGLPDSLLATMAQSAVAAGFKEATAEAGPWKVSADRSFYVVIMRNCSNRAFRQQFHQVFVKKCSSGSLDNRPIMEEILALRHERAELLGFNSFAELSLAMKMAPSVLSVTQMINDLRDAAYPTAERELRALHEYAVAHGQSEPLEASDFEYWREQLRQETVVLDSEAMKEYFPQARVLDGMFELATELFGIRVESGDASVETWHPDVKFFQIRALERPGEPAIAYFYFDPYARPGQKRVGSWTEMFVTHSKLFGTPETPVRLPVFSIVNNQFPPVDENAPSLMSIDDILHLFRNFGHGFRIALTQAEYGIASHFNGVEMEALELAPNLWQYFCYNRDVIQMISSHYKTGAALPNDMLESLVAARKYMAAMDLIRQMRFAATDMVLHHFYVPNGSESMRDIQLQIDERFSPLPPIPGDHIMCSFPHAFDGKEMEAGYYGYKWADMISADAYAAFDEASRDEWKDVGRKFRDTVLAFLGVYHPMETFQMFRGRPPRPEALLHLHGL</sequence>
<evidence type="ECO:0000256" key="6">
    <source>
        <dbReference type="ARBA" id="ARBA00023049"/>
    </source>
</evidence>
<dbReference type="SUPFAM" id="SSF55486">
    <property type="entry name" value="Metalloproteases ('zincins'), catalytic domain"/>
    <property type="match status" value="1"/>
</dbReference>
<feature type="domain" description="Peptidase M3A/M3B catalytic" evidence="10">
    <location>
        <begin position="237"/>
        <end position="695"/>
    </location>
</feature>
<evidence type="ECO:0000259" key="11">
    <source>
        <dbReference type="Pfam" id="PF19310"/>
    </source>
</evidence>
<keyword evidence="3 9" id="KW-0479">Metal-binding</keyword>
<keyword evidence="13" id="KW-1185">Reference proteome</keyword>
<dbReference type="VEuPathDB" id="FungiDB:AeMF1_000914"/>
<organism evidence="12 13">
    <name type="scientific">Aphanomyces euteiches</name>
    <dbReference type="NCBI Taxonomy" id="100861"/>
    <lineage>
        <taxon>Eukaryota</taxon>
        <taxon>Sar</taxon>
        <taxon>Stramenopiles</taxon>
        <taxon>Oomycota</taxon>
        <taxon>Saprolegniomycetes</taxon>
        <taxon>Saprolegniales</taxon>
        <taxon>Verrucalvaceae</taxon>
        <taxon>Aphanomyces</taxon>
    </lineage>
</organism>
<evidence type="ECO:0000313" key="13">
    <source>
        <dbReference type="Proteomes" id="UP000481153"/>
    </source>
</evidence>
<dbReference type="EC" id="3.4.24.70" evidence="8"/>
<dbReference type="CDD" id="cd06456">
    <property type="entry name" value="M3A_DCP"/>
    <property type="match status" value="1"/>
</dbReference>
<dbReference type="Proteomes" id="UP000481153">
    <property type="component" value="Unassembled WGS sequence"/>
</dbReference>
<dbReference type="GO" id="GO:0006518">
    <property type="term" value="P:peptide metabolic process"/>
    <property type="evidence" value="ECO:0007669"/>
    <property type="project" value="TreeGrafter"/>
</dbReference>
<dbReference type="InterPro" id="IPR024079">
    <property type="entry name" value="MetalloPept_cat_dom_sf"/>
</dbReference>
<evidence type="ECO:0000256" key="2">
    <source>
        <dbReference type="ARBA" id="ARBA00022670"/>
    </source>
</evidence>
<dbReference type="InterPro" id="IPR045090">
    <property type="entry name" value="Pept_M3A_M3B"/>
</dbReference>
<keyword evidence="5 9" id="KW-0862">Zinc</keyword>
<name>A0A6G0XMQ1_9STRA</name>
<dbReference type="InterPro" id="IPR034005">
    <property type="entry name" value="M3A_DCP"/>
</dbReference>
<dbReference type="Pfam" id="PF19310">
    <property type="entry name" value="TOP_N"/>
    <property type="match status" value="1"/>
</dbReference>
<evidence type="ECO:0000256" key="5">
    <source>
        <dbReference type="ARBA" id="ARBA00022833"/>
    </source>
</evidence>
<dbReference type="InterPro" id="IPR024077">
    <property type="entry name" value="Neurolysin/TOP_dom2"/>
</dbReference>
<keyword evidence="6 9" id="KW-0482">Metalloprotease</keyword>
<evidence type="ECO:0000256" key="7">
    <source>
        <dbReference type="ARBA" id="ARBA00024603"/>
    </source>
</evidence>
<evidence type="ECO:0000256" key="4">
    <source>
        <dbReference type="ARBA" id="ARBA00022801"/>
    </source>
</evidence>
<dbReference type="Pfam" id="PF01432">
    <property type="entry name" value="Peptidase_M3"/>
    <property type="match status" value="1"/>
</dbReference>
<evidence type="ECO:0000256" key="3">
    <source>
        <dbReference type="ARBA" id="ARBA00022723"/>
    </source>
</evidence>
<proteinExistence type="inferred from homology"/>
<reference evidence="12 13" key="1">
    <citation type="submission" date="2019-07" db="EMBL/GenBank/DDBJ databases">
        <title>Genomics analysis of Aphanomyces spp. identifies a new class of oomycete effector associated with host adaptation.</title>
        <authorList>
            <person name="Gaulin E."/>
        </authorList>
    </citation>
    <scope>NUCLEOTIDE SEQUENCE [LARGE SCALE GENOMIC DNA]</scope>
    <source>
        <strain evidence="12 13">ATCC 201684</strain>
    </source>
</reference>
<evidence type="ECO:0000256" key="1">
    <source>
        <dbReference type="ARBA" id="ARBA00006040"/>
    </source>
</evidence>
<dbReference type="PANTHER" id="PTHR11804:SF83">
    <property type="entry name" value="LD37516P"/>
    <property type="match status" value="1"/>
</dbReference>
<protein>
    <recommendedName>
        <fullName evidence="8">oligopeptidase A</fullName>
        <ecNumber evidence="8">3.4.24.70</ecNumber>
    </recommendedName>
</protein>
<dbReference type="Gene3D" id="1.10.1370.40">
    <property type="match status" value="1"/>
</dbReference>
<evidence type="ECO:0000256" key="8">
    <source>
        <dbReference type="ARBA" id="ARBA00026100"/>
    </source>
</evidence>
<dbReference type="GO" id="GO:0006508">
    <property type="term" value="P:proteolysis"/>
    <property type="evidence" value="ECO:0007669"/>
    <property type="project" value="UniProtKB-KW"/>
</dbReference>
<dbReference type="InterPro" id="IPR001567">
    <property type="entry name" value="Pept_M3A_M3B_dom"/>
</dbReference>
<feature type="domain" description="Oligopeptidase A N-terminal" evidence="11">
    <location>
        <begin position="31"/>
        <end position="156"/>
    </location>
</feature>
<dbReference type="Gene3D" id="1.10.1370.10">
    <property type="entry name" value="Neurolysin, domain 3"/>
    <property type="match status" value="1"/>
</dbReference>
<comment type="similarity">
    <text evidence="1 9">Belongs to the peptidase M3 family.</text>
</comment>
<comment type="cofactor">
    <cofactor evidence="9">
        <name>Zn(2+)</name>
        <dbReference type="ChEBI" id="CHEBI:29105"/>
    </cofactor>
    <text evidence="9">Binds 1 zinc ion.</text>
</comment>
<dbReference type="GO" id="GO:0004222">
    <property type="term" value="F:metalloendopeptidase activity"/>
    <property type="evidence" value="ECO:0007669"/>
    <property type="project" value="UniProtKB-EC"/>
</dbReference>
<keyword evidence="2 9" id="KW-0645">Protease</keyword>
<dbReference type="GO" id="GO:0046872">
    <property type="term" value="F:metal ion binding"/>
    <property type="evidence" value="ECO:0007669"/>
    <property type="project" value="UniProtKB-UniRule"/>
</dbReference>
<accession>A0A6G0XMQ1</accession>
<dbReference type="AlphaFoldDB" id="A0A6G0XMQ1"/>
<gene>
    <name evidence="12" type="ORF">Ae201684_003115</name>
</gene>
<keyword evidence="4 9" id="KW-0378">Hydrolase</keyword>
<comment type="caution">
    <text evidence="12">The sequence shown here is derived from an EMBL/GenBank/DDBJ whole genome shotgun (WGS) entry which is preliminary data.</text>
</comment>
<evidence type="ECO:0000256" key="9">
    <source>
        <dbReference type="RuleBase" id="RU003435"/>
    </source>
</evidence>
<dbReference type="Gene3D" id="3.40.390.10">
    <property type="entry name" value="Collagenase (Catalytic Domain)"/>
    <property type="match status" value="1"/>
</dbReference>
<dbReference type="PANTHER" id="PTHR11804">
    <property type="entry name" value="PROTEASE M3 THIMET OLIGOPEPTIDASE-RELATED"/>
    <property type="match status" value="1"/>
</dbReference>
<dbReference type="InterPro" id="IPR045666">
    <property type="entry name" value="OpdA_N"/>
</dbReference>
<evidence type="ECO:0000259" key="10">
    <source>
        <dbReference type="Pfam" id="PF01432"/>
    </source>
</evidence>
<comment type="catalytic activity">
    <reaction evidence="7">
        <text>Hydrolysis of oligopeptides, with broad specificity. Gly or Ala commonly occur as P1 or P1' residues, but more distant residues are also important, as is shown by the fact that Z-Gly-Pro-Gly-|-Gly-Pro-Ala is cleaved, but not Z-(Gly)(5).</text>
        <dbReference type="EC" id="3.4.24.70"/>
    </reaction>
</comment>
<dbReference type="EMBL" id="VJMJ01000035">
    <property type="protein sequence ID" value="KAF0741743.1"/>
    <property type="molecule type" value="Genomic_DNA"/>
</dbReference>